<reference evidence="4 5" key="1">
    <citation type="submission" date="2016-08" db="EMBL/GenBank/DDBJ databases">
        <title>A Parts List for Fungal Cellulosomes Revealed by Comparative Genomics.</title>
        <authorList>
            <consortium name="DOE Joint Genome Institute"/>
            <person name="Haitjema C.H."/>
            <person name="Gilmore S.P."/>
            <person name="Henske J.K."/>
            <person name="Solomon K.V."/>
            <person name="De Groot R."/>
            <person name="Kuo A."/>
            <person name="Mondo S.J."/>
            <person name="Salamov A.A."/>
            <person name="Labutti K."/>
            <person name="Zhao Z."/>
            <person name="Chiniquy J."/>
            <person name="Barry K."/>
            <person name="Brewer H.M."/>
            <person name="Purvine S.O."/>
            <person name="Wright A.T."/>
            <person name="Boxma B."/>
            <person name="Van Alen T."/>
            <person name="Hackstein J.H."/>
            <person name="Baker S.E."/>
            <person name="Grigoriev I.V."/>
            <person name="O'Malley M.A."/>
        </authorList>
    </citation>
    <scope>NUCLEOTIDE SEQUENCE [LARGE SCALE GENOMIC DNA]</scope>
    <source>
        <strain evidence="4 5">S4</strain>
    </source>
</reference>
<keyword evidence="2" id="KW-0472">Membrane</keyword>
<accession>A0A1Y1XLU2</accession>
<name>A0A1Y1XLU2_9FUNG</name>
<sequence length="323" mass="36064">MQFRLFFFSLINISLFQYLVSCDIVNTANTNTNNPSENIPQDCKIANEFIPYETGTPSNCCKINHLAYIFTCDPTSEYITDLVLSVMDYTDLVKYEEPITITKNLFDLPELQILELLSQSVESFDETFNLNSPLEELELKDNSLLKVKLVKFVNSPIQCNILNTTIECYQPGACTVPPANIGRECTQTEIEEILGKSIIDDSSATTSTTSTASTVSSSSSSSSKSTSSSSPEKENSSKPLRYKIAIAIGIICLIIVIILVIFIRRKGNNRSKDLSGFINMEIYENRSFDNKKQFSYNNDGLPSYSEIENSTNFHSNIPLSGKN</sequence>
<evidence type="ECO:0000256" key="1">
    <source>
        <dbReference type="SAM" id="MobiDB-lite"/>
    </source>
</evidence>
<keyword evidence="5" id="KW-1185">Reference proteome</keyword>
<keyword evidence="3" id="KW-0732">Signal</keyword>
<organism evidence="4 5">
    <name type="scientific">Anaeromyces robustus</name>
    <dbReference type="NCBI Taxonomy" id="1754192"/>
    <lineage>
        <taxon>Eukaryota</taxon>
        <taxon>Fungi</taxon>
        <taxon>Fungi incertae sedis</taxon>
        <taxon>Chytridiomycota</taxon>
        <taxon>Chytridiomycota incertae sedis</taxon>
        <taxon>Neocallimastigomycetes</taxon>
        <taxon>Neocallimastigales</taxon>
        <taxon>Neocallimastigaceae</taxon>
        <taxon>Anaeromyces</taxon>
    </lineage>
</organism>
<feature type="transmembrane region" description="Helical" evidence="2">
    <location>
        <begin position="244"/>
        <end position="263"/>
    </location>
</feature>
<comment type="caution">
    <text evidence="4">The sequence shown here is derived from an EMBL/GenBank/DDBJ whole genome shotgun (WGS) entry which is preliminary data.</text>
</comment>
<feature type="chain" id="PRO_5012146675" description="Mid2 domain-containing protein" evidence="3">
    <location>
        <begin position="23"/>
        <end position="323"/>
    </location>
</feature>
<feature type="compositionally biased region" description="Low complexity" evidence="1">
    <location>
        <begin position="203"/>
        <end position="230"/>
    </location>
</feature>
<feature type="region of interest" description="Disordered" evidence="1">
    <location>
        <begin position="203"/>
        <end position="236"/>
    </location>
</feature>
<evidence type="ECO:0000256" key="3">
    <source>
        <dbReference type="SAM" id="SignalP"/>
    </source>
</evidence>
<dbReference type="OrthoDB" id="4691307at2759"/>
<evidence type="ECO:0000313" key="4">
    <source>
        <dbReference type="EMBL" id="ORX86665.1"/>
    </source>
</evidence>
<proteinExistence type="predicted"/>
<feature type="signal peptide" evidence="3">
    <location>
        <begin position="1"/>
        <end position="22"/>
    </location>
</feature>
<keyword evidence="2" id="KW-0812">Transmembrane</keyword>
<keyword evidence="2" id="KW-1133">Transmembrane helix</keyword>
<evidence type="ECO:0000256" key="2">
    <source>
        <dbReference type="SAM" id="Phobius"/>
    </source>
</evidence>
<reference evidence="4 5" key="2">
    <citation type="submission" date="2016-08" db="EMBL/GenBank/DDBJ databases">
        <title>Pervasive Adenine N6-methylation of Active Genes in Fungi.</title>
        <authorList>
            <consortium name="DOE Joint Genome Institute"/>
            <person name="Mondo S.J."/>
            <person name="Dannebaum R.O."/>
            <person name="Kuo R.C."/>
            <person name="Labutti K."/>
            <person name="Haridas S."/>
            <person name="Kuo A."/>
            <person name="Salamov A."/>
            <person name="Ahrendt S.R."/>
            <person name="Lipzen A."/>
            <person name="Sullivan W."/>
            <person name="Andreopoulos W.B."/>
            <person name="Clum A."/>
            <person name="Lindquist E."/>
            <person name="Daum C."/>
            <person name="Ramamoorthy G.K."/>
            <person name="Gryganskyi A."/>
            <person name="Culley D."/>
            <person name="Magnuson J.K."/>
            <person name="James T.Y."/>
            <person name="O'Malley M.A."/>
            <person name="Stajich J.E."/>
            <person name="Spatafora J.W."/>
            <person name="Visel A."/>
            <person name="Grigoriev I.V."/>
        </authorList>
    </citation>
    <scope>NUCLEOTIDE SEQUENCE [LARGE SCALE GENOMIC DNA]</scope>
    <source>
        <strain evidence="4 5">S4</strain>
    </source>
</reference>
<dbReference type="AlphaFoldDB" id="A0A1Y1XLU2"/>
<dbReference type="EMBL" id="MCFG01000018">
    <property type="protein sequence ID" value="ORX86665.1"/>
    <property type="molecule type" value="Genomic_DNA"/>
</dbReference>
<evidence type="ECO:0008006" key="6">
    <source>
        <dbReference type="Google" id="ProtNLM"/>
    </source>
</evidence>
<protein>
    <recommendedName>
        <fullName evidence="6">Mid2 domain-containing protein</fullName>
    </recommendedName>
</protein>
<dbReference type="Proteomes" id="UP000193944">
    <property type="component" value="Unassembled WGS sequence"/>
</dbReference>
<gene>
    <name evidence="4" type="ORF">BCR32DRAFT_240809</name>
</gene>
<evidence type="ECO:0000313" key="5">
    <source>
        <dbReference type="Proteomes" id="UP000193944"/>
    </source>
</evidence>